<evidence type="ECO:0000313" key="3">
    <source>
        <dbReference type="Proteomes" id="UP000000311"/>
    </source>
</evidence>
<dbReference type="AlphaFoldDB" id="E2AVG4"/>
<dbReference type="Pfam" id="PF15061">
    <property type="entry name" value="MITRAC7_Phoenixin"/>
    <property type="match status" value="1"/>
</dbReference>
<keyword evidence="1" id="KW-0472">Membrane</keyword>
<dbReference type="GO" id="GO:0005739">
    <property type="term" value="C:mitochondrion"/>
    <property type="evidence" value="ECO:0007669"/>
    <property type="project" value="GOC"/>
</dbReference>
<evidence type="ECO:0000256" key="1">
    <source>
        <dbReference type="SAM" id="Phobius"/>
    </source>
</evidence>
<feature type="non-terminal residue" evidence="2">
    <location>
        <position position="36"/>
    </location>
</feature>
<dbReference type="Proteomes" id="UP000000311">
    <property type="component" value="Unassembled WGS sequence"/>
</dbReference>
<feature type="transmembrane region" description="Helical" evidence="1">
    <location>
        <begin position="7"/>
        <end position="27"/>
    </location>
</feature>
<dbReference type="EMBL" id="GL443111">
    <property type="protein sequence ID" value="EFN62574.1"/>
    <property type="molecule type" value="Genomic_DNA"/>
</dbReference>
<name>E2AVG4_CAMFO</name>
<sequence length="36" mass="4210">RLRGWRYNVFVGGFVGLIGVYCYATMIRPMINPEPY</sequence>
<reference evidence="2 3" key="1">
    <citation type="journal article" date="2010" name="Science">
        <title>Genomic comparison of the ants Camponotus floridanus and Harpegnathos saltator.</title>
        <authorList>
            <person name="Bonasio R."/>
            <person name="Zhang G."/>
            <person name="Ye C."/>
            <person name="Mutti N.S."/>
            <person name="Fang X."/>
            <person name="Qin N."/>
            <person name="Donahue G."/>
            <person name="Yang P."/>
            <person name="Li Q."/>
            <person name="Li C."/>
            <person name="Zhang P."/>
            <person name="Huang Z."/>
            <person name="Berger S.L."/>
            <person name="Reinberg D."/>
            <person name="Wang J."/>
            <person name="Liebig J."/>
        </authorList>
    </citation>
    <scope>NUCLEOTIDE SEQUENCE [LARGE SCALE GENOMIC DNA]</scope>
    <source>
        <strain evidence="3">C129</strain>
    </source>
</reference>
<keyword evidence="3" id="KW-1185">Reference proteome</keyword>
<dbReference type="InParanoid" id="E2AVG4"/>
<keyword evidence="1" id="KW-0812">Transmembrane</keyword>
<keyword evidence="1" id="KW-1133">Transmembrane helix</keyword>
<dbReference type="GO" id="GO:0016020">
    <property type="term" value="C:membrane"/>
    <property type="evidence" value="ECO:0007669"/>
    <property type="project" value="InterPro"/>
</dbReference>
<accession>E2AVG4</accession>
<dbReference type="InterPro" id="IPR027917">
    <property type="entry name" value="MITRAC7/Phoenixin"/>
</dbReference>
<organism evidence="3">
    <name type="scientific">Camponotus floridanus</name>
    <name type="common">Florida carpenter ant</name>
    <dbReference type="NCBI Taxonomy" id="104421"/>
    <lineage>
        <taxon>Eukaryota</taxon>
        <taxon>Metazoa</taxon>
        <taxon>Ecdysozoa</taxon>
        <taxon>Arthropoda</taxon>
        <taxon>Hexapoda</taxon>
        <taxon>Insecta</taxon>
        <taxon>Pterygota</taxon>
        <taxon>Neoptera</taxon>
        <taxon>Endopterygota</taxon>
        <taxon>Hymenoptera</taxon>
        <taxon>Apocrita</taxon>
        <taxon>Aculeata</taxon>
        <taxon>Formicoidea</taxon>
        <taxon>Formicidae</taxon>
        <taxon>Formicinae</taxon>
        <taxon>Camponotus</taxon>
    </lineage>
</organism>
<proteinExistence type="predicted"/>
<feature type="non-terminal residue" evidence="2">
    <location>
        <position position="1"/>
    </location>
</feature>
<protein>
    <submittedName>
        <fullName evidence="2">Uncharacterized protein</fullName>
    </submittedName>
</protein>
<gene>
    <name evidence="2" type="ORF">EAG_03766</name>
</gene>
<dbReference type="GO" id="GO:0033617">
    <property type="term" value="P:mitochondrial respiratory chain complex IV assembly"/>
    <property type="evidence" value="ECO:0007669"/>
    <property type="project" value="InterPro"/>
</dbReference>
<evidence type="ECO:0000313" key="2">
    <source>
        <dbReference type="EMBL" id="EFN62574.1"/>
    </source>
</evidence>